<dbReference type="OrthoDB" id="3162439at2759"/>
<feature type="non-terminal residue" evidence="2">
    <location>
        <position position="167"/>
    </location>
</feature>
<name>A0A0C3QDJ1_9AGAM</name>
<gene>
    <name evidence="2" type="ORF">M407DRAFT_60257</name>
</gene>
<dbReference type="EMBL" id="KN822987">
    <property type="protein sequence ID" value="KIO29075.1"/>
    <property type="molecule type" value="Genomic_DNA"/>
</dbReference>
<dbReference type="InterPro" id="IPR018712">
    <property type="entry name" value="Tle1-like_cat"/>
</dbReference>
<dbReference type="PANTHER" id="PTHR33840:SF2">
    <property type="entry name" value="TLE1 PHOSPHOLIPASE DOMAIN-CONTAINING PROTEIN"/>
    <property type="match status" value="1"/>
</dbReference>
<keyword evidence="3" id="KW-1185">Reference proteome</keyword>
<dbReference type="Pfam" id="PF09994">
    <property type="entry name" value="T6SS_Tle1-like_cat"/>
    <property type="match status" value="1"/>
</dbReference>
<dbReference type="AlphaFoldDB" id="A0A0C3QDJ1"/>
<dbReference type="SUPFAM" id="SSF53474">
    <property type="entry name" value="alpha/beta-Hydrolases"/>
    <property type="match status" value="1"/>
</dbReference>
<reference evidence="2 3" key="1">
    <citation type="submission" date="2014-04" db="EMBL/GenBank/DDBJ databases">
        <authorList>
            <consortium name="DOE Joint Genome Institute"/>
            <person name="Kuo A."/>
            <person name="Girlanda M."/>
            <person name="Perotto S."/>
            <person name="Kohler A."/>
            <person name="Nagy L.G."/>
            <person name="Floudas D."/>
            <person name="Copeland A."/>
            <person name="Barry K.W."/>
            <person name="Cichocki N."/>
            <person name="Veneault-Fourrey C."/>
            <person name="LaButti K."/>
            <person name="Lindquist E.A."/>
            <person name="Lipzen A."/>
            <person name="Lundell T."/>
            <person name="Morin E."/>
            <person name="Murat C."/>
            <person name="Sun H."/>
            <person name="Tunlid A."/>
            <person name="Henrissat B."/>
            <person name="Grigoriev I.V."/>
            <person name="Hibbett D.S."/>
            <person name="Martin F."/>
            <person name="Nordberg H.P."/>
            <person name="Cantor M.N."/>
            <person name="Hua S.X."/>
        </authorList>
    </citation>
    <scope>NUCLEOTIDE SEQUENCE [LARGE SCALE GENOMIC DNA]</scope>
    <source>
        <strain evidence="2 3">MUT 4182</strain>
    </source>
</reference>
<evidence type="ECO:0000313" key="3">
    <source>
        <dbReference type="Proteomes" id="UP000054248"/>
    </source>
</evidence>
<feature type="domain" description="T6SS Phospholipase effector Tle1-like catalytic" evidence="1">
    <location>
        <begin position="1"/>
        <end position="165"/>
    </location>
</feature>
<protein>
    <recommendedName>
        <fullName evidence="1">T6SS Phospholipase effector Tle1-like catalytic domain-containing protein</fullName>
    </recommendedName>
</protein>
<evidence type="ECO:0000259" key="1">
    <source>
        <dbReference type="Pfam" id="PF09994"/>
    </source>
</evidence>
<dbReference type="Proteomes" id="UP000054248">
    <property type="component" value="Unassembled WGS sequence"/>
</dbReference>
<accession>A0A0C3QDJ1</accession>
<dbReference type="STRING" id="1051891.A0A0C3QDJ1"/>
<dbReference type="InterPro" id="IPR029058">
    <property type="entry name" value="AB_hydrolase_fold"/>
</dbReference>
<organism evidence="2 3">
    <name type="scientific">Tulasnella calospora MUT 4182</name>
    <dbReference type="NCBI Taxonomy" id="1051891"/>
    <lineage>
        <taxon>Eukaryota</taxon>
        <taxon>Fungi</taxon>
        <taxon>Dikarya</taxon>
        <taxon>Basidiomycota</taxon>
        <taxon>Agaricomycotina</taxon>
        <taxon>Agaricomycetes</taxon>
        <taxon>Cantharellales</taxon>
        <taxon>Tulasnellaceae</taxon>
        <taxon>Tulasnella</taxon>
    </lineage>
</organism>
<evidence type="ECO:0000313" key="2">
    <source>
        <dbReference type="EMBL" id="KIO29075.1"/>
    </source>
</evidence>
<dbReference type="HOGENOM" id="CLU_005049_2_1_1"/>
<reference evidence="3" key="2">
    <citation type="submission" date="2015-01" db="EMBL/GenBank/DDBJ databases">
        <title>Evolutionary Origins and Diversification of the Mycorrhizal Mutualists.</title>
        <authorList>
            <consortium name="DOE Joint Genome Institute"/>
            <consortium name="Mycorrhizal Genomics Consortium"/>
            <person name="Kohler A."/>
            <person name="Kuo A."/>
            <person name="Nagy L.G."/>
            <person name="Floudas D."/>
            <person name="Copeland A."/>
            <person name="Barry K.W."/>
            <person name="Cichocki N."/>
            <person name="Veneault-Fourrey C."/>
            <person name="LaButti K."/>
            <person name="Lindquist E.A."/>
            <person name="Lipzen A."/>
            <person name="Lundell T."/>
            <person name="Morin E."/>
            <person name="Murat C."/>
            <person name="Riley R."/>
            <person name="Ohm R."/>
            <person name="Sun H."/>
            <person name="Tunlid A."/>
            <person name="Henrissat B."/>
            <person name="Grigoriev I.V."/>
            <person name="Hibbett D.S."/>
            <person name="Martin F."/>
        </authorList>
    </citation>
    <scope>NUCLEOTIDE SEQUENCE [LARGE SCALE GENOMIC DNA]</scope>
    <source>
        <strain evidence="3">MUT 4182</strain>
    </source>
</reference>
<feature type="non-terminal residue" evidence="2">
    <location>
        <position position="1"/>
    </location>
</feature>
<sequence>GIGTYTPAGMMGYLRQQGAQLLDEGFAWYLEDHVISGYKFLMDRYQDGDKICLFGFSRGAYTARALAGMIRRVGLLPPGNSEHVPFAYKIFKDHDDPLGWICENFKKTFSRNVEVEFVGIWDTVESVGLIPRRLPNTRKNKIVKHVRHALALDERRVKFQASYWRPS</sequence>
<dbReference type="PANTHER" id="PTHR33840">
    <property type="match status" value="1"/>
</dbReference>
<proteinExistence type="predicted"/>